<feature type="transmembrane region" description="Helical" evidence="1">
    <location>
        <begin position="217"/>
        <end position="235"/>
    </location>
</feature>
<sequence length="237" mass="27439">MFNTKYVMSKGLGFAEYVEMQMLSEYASKGWILCKFGFLGYKLKKGTPQKLQYSLDYRNNADKEYFSYFKEAGWHHVCSMLNVIHIFSAPEGTKPIYTDINTESEKYMSQYKCIKVMVVPLLLFSALFFVLVLLAKYNYIPDIYRIIFGIALLLTVPLAVITTVSCVLCYRKANELEKVSTFSKKHKIIDRLSVIVLIVLVFLFILRNLNIISMSNAVFYLIFLISFLLNLLTCFTK</sequence>
<accession>A0A7Y0EM43</accession>
<proteinExistence type="predicted"/>
<keyword evidence="1" id="KW-0812">Transmembrane</keyword>
<dbReference type="AlphaFoldDB" id="A0A7Y0EM43"/>
<keyword evidence="1" id="KW-1133">Transmembrane helix</keyword>
<feature type="transmembrane region" description="Helical" evidence="1">
    <location>
        <begin position="191"/>
        <end position="211"/>
    </location>
</feature>
<keyword evidence="3" id="KW-1185">Reference proteome</keyword>
<feature type="transmembrane region" description="Helical" evidence="1">
    <location>
        <begin position="143"/>
        <end position="170"/>
    </location>
</feature>
<evidence type="ECO:0000313" key="2">
    <source>
        <dbReference type="EMBL" id="NMM65975.1"/>
    </source>
</evidence>
<reference evidence="2 3" key="1">
    <citation type="submission" date="2020-06" db="EMBL/GenBank/DDBJ databases">
        <title>Complete Genome Sequence of Clostridium muelleri sp. nov. P21T, an Acid-Alcohol Producing Acetogen Isolated from Old Hay.</title>
        <authorList>
            <person name="Duncan K.E."/>
            <person name="Tanner R.S."/>
        </authorList>
    </citation>
    <scope>NUCLEOTIDE SEQUENCE [LARGE SCALE GENOMIC DNA]</scope>
    <source>
        <strain evidence="2 3">P21</strain>
    </source>
</reference>
<dbReference type="EMBL" id="JABBNI010000067">
    <property type="protein sequence ID" value="NMM65975.1"/>
    <property type="molecule type" value="Genomic_DNA"/>
</dbReference>
<feature type="transmembrane region" description="Helical" evidence="1">
    <location>
        <begin position="116"/>
        <end position="137"/>
    </location>
</feature>
<evidence type="ECO:0000256" key="1">
    <source>
        <dbReference type="SAM" id="Phobius"/>
    </source>
</evidence>
<organism evidence="2 3">
    <name type="scientific">Clostridium muellerianum</name>
    <dbReference type="NCBI Taxonomy" id="2716538"/>
    <lineage>
        <taxon>Bacteria</taxon>
        <taxon>Bacillati</taxon>
        <taxon>Bacillota</taxon>
        <taxon>Clostridia</taxon>
        <taxon>Eubacteriales</taxon>
        <taxon>Clostridiaceae</taxon>
        <taxon>Clostridium</taxon>
    </lineage>
</organism>
<evidence type="ECO:0000313" key="3">
    <source>
        <dbReference type="Proteomes" id="UP000537131"/>
    </source>
</evidence>
<name>A0A7Y0EM43_9CLOT</name>
<dbReference type="Proteomes" id="UP000537131">
    <property type="component" value="Unassembled WGS sequence"/>
</dbReference>
<dbReference type="RefSeq" id="WP_169300554.1">
    <property type="nucleotide sequence ID" value="NZ_JABBNI010000067.1"/>
</dbReference>
<protein>
    <submittedName>
        <fullName evidence="2">DUF2812 domain-containing protein</fullName>
    </submittedName>
</protein>
<comment type="caution">
    <text evidence="2">The sequence shown here is derived from an EMBL/GenBank/DDBJ whole genome shotgun (WGS) entry which is preliminary data.</text>
</comment>
<keyword evidence="1" id="KW-0472">Membrane</keyword>
<dbReference type="InterPro" id="IPR021359">
    <property type="entry name" value="DUF2812"/>
</dbReference>
<dbReference type="Pfam" id="PF11193">
    <property type="entry name" value="DUF2812"/>
    <property type="match status" value="1"/>
</dbReference>
<gene>
    <name evidence="2" type="ORF">HBE96_25695</name>
</gene>